<dbReference type="Gene3D" id="1.10.10.10">
    <property type="entry name" value="Winged helix-like DNA-binding domain superfamily/Winged helix DNA-binding domain"/>
    <property type="match status" value="1"/>
</dbReference>
<dbReference type="InterPro" id="IPR013561">
    <property type="entry name" value="FilR1_middle_dom"/>
</dbReference>
<protein>
    <submittedName>
        <fullName evidence="2">Winged helix-turn-helix domain-containing protein</fullName>
    </submittedName>
</protein>
<dbReference type="EMBL" id="CP058215">
    <property type="protein sequence ID" value="QLC50821.1"/>
    <property type="molecule type" value="Genomic_DNA"/>
</dbReference>
<dbReference type="PIRSF" id="PIRSF006692">
    <property type="entry name" value="TF_HTH_AF0396_prd"/>
    <property type="match status" value="1"/>
</dbReference>
<gene>
    <name evidence="2" type="ORF">HWN40_11555</name>
</gene>
<name>A0A7D5I658_9EURY</name>
<accession>A0A7D5I658</accession>
<dbReference type="Proteomes" id="UP000509594">
    <property type="component" value="Chromosome"/>
</dbReference>
<dbReference type="Pfam" id="PF08350">
    <property type="entry name" value="FilR1_middle"/>
    <property type="match status" value="1"/>
</dbReference>
<keyword evidence="3" id="KW-1185">Reference proteome</keyword>
<organism evidence="2 3">
    <name type="scientific">Methanolobus zinderi</name>
    <dbReference type="NCBI Taxonomy" id="536044"/>
    <lineage>
        <taxon>Archaea</taxon>
        <taxon>Methanobacteriati</taxon>
        <taxon>Methanobacteriota</taxon>
        <taxon>Stenosarchaea group</taxon>
        <taxon>Methanomicrobia</taxon>
        <taxon>Methanosarcinales</taxon>
        <taxon>Methanosarcinaceae</taxon>
        <taxon>Methanolobus</taxon>
    </lineage>
</organism>
<sequence>MKELLFDVLFMSDIRKDLLLLLNEGPRDLDTIMDIMHIEKQPLALQIKILEDQYLVKKQTGSSGSYALTTIGDLLVKEMKPLMGILDFLDSNNGYWEDHRLDFIPHRLLERIEELGPFTISEPRLSEIYEFDNTLQEKSRVSDSLYMVTTYLHPMFISLFLELLDKGVDVSVVLSRGLFAKIQSEQHEKFKRLIQNEHTDLYIYPEEMHFLSFSENDYYVQFMLLTNENYYDNKRFISGSQSALKWGREFFDYYRNSSTKVMDI</sequence>
<dbReference type="GeneID" id="55822320"/>
<evidence type="ECO:0000313" key="3">
    <source>
        <dbReference type="Proteomes" id="UP000509594"/>
    </source>
</evidence>
<dbReference type="InterPro" id="IPR036388">
    <property type="entry name" value="WH-like_DNA-bd_sf"/>
</dbReference>
<dbReference type="AlphaFoldDB" id="A0A7D5I658"/>
<reference evidence="2 3" key="1">
    <citation type="submission" date="2020-06" db="EMBL/GenBank/DDBJ databases">
        <title>Methanolobus halotolerans sp. nov., isolated from a saline lake Tus in Siberia.</title>
        <authorList>
            <person name="Shen Y."/>
            <person name="Chen S.-C."/>
            <person name="Lai M.-C."/>
            <person name="Huang H.-H."/>
            <person name="Chiu H.-H."/>
            <person name="Tang S.-L."/>
            <person name="Rogozin D.Y."/>
            <person name="Degermendzhy A.G."/>
        </authorList>
    </citation>
    <scope>NUCLEOTIDE SEQUENCE [LARGE SCALE GENOMIC DNA]</scope>
    <source>
        <strain evidence="2 3">DSM 21339</strain>
    </source>
</reference>
<dbReference type="KEGG" id="mzi:HWN40_11555"/>
<dbReference type="InterPro" id="IPR016490">
    <property type="entry name" value="Tscrpt_reg_HTH_AF0396-typ3"/>
</dbReference>
<dbReference type="InterPro" id="IPR036390">
    <property type="entry name" value="WH_DNA-bd_sf"/>
</dbReference>
<dbReference type="RefSeq" id="WP_176965876.1">
    <property type="nucleotide sequence ID" value="NZ_CP058215.1"/>
</dbReference>
<feature type="domain" description="Methanogenesis regulatory protein FilR1 middle" evidence="1">
    <location>
        <begin position="129"/>
        <end position="256"/>
    </location>
</feature>
<dbReference type="OrthoDB" id="330490at2157"/>
<proteinExistence type="predicted"/>
<evidence type="ECO:0000259" key="1">
    <source>
        <dbReference type="Pfam" id="PF08350"/>
    </source>
</evidence>
<evidence type="ECO:0000313" key="2">
    <source>
        <dbReference type="EMBL" id="QLC50821.1"/>
    </source>
</evidence>
<dbReference type="SUPFAM" id="SSF46785">
    <property type="entry name" value="Winged helix' DNA-binding domain"/>
    <property type="match status" value="1"/>
</dbReference>